<feature type="domain" description="RNA polymerase sigma factor 70 region 4 type 2" evidence="6">
    <location>
        <begin position="105"/>
        <end position="155"/>
    </location>
</feature>
<dbReference type="Pfam" id="PF04542">
    <property type="entry name" value="Sigma70_r2"/>
    <property type="match status" value="1"/>
</dbReference>
<dbReference type="InterPro" id="IPR014284">
    <property type="entry name" value="RNA_pol_sigma-70_dom"/>
</dbReference>
<gene>
    <name evidence="7" type="primary">sigV</name>
    <name evidence="7" type="ORF">GCM10008013_19160</name>
</gene>
<organism evidence="7 8">
    <name type="scientific">Paenibacillus segetis</name>
    <dbReference type="NCBI Taxonomy" id="1325360"/>
    <lineage>
        <taxon>Bacteria</taxon>
        <taxon>Bacillati</taxon>
        <taxon>Bacillota</taxon>
        <taxon>Bacilli</taxon>
        <taxon>Bacillales</taxon>
        <taxon>Paenibacillaceae</taxon>
        <taxon>Paenibacillus</taxon>
    </lineage>
</organism>
<evidence type="ECO:0000313" key="7">
    <source>
        <dbReference type="EMBL" id="GGH21315.1"/>
    </source>
</evidence>
<name>A0ABQ1YE99_9BACL</name>
<keyword evidence="3" id="KW-0731">Sigma factor</keyword>
<protein>
    <submittedName>
        <fullName evidence="7">RNA polymerase sigma factor SigV</fullName>
    </submittedName>
</protein>
<dbReference type="RefSeq" id="WP_188538082.1">
    <property type="nucleotide sequence ID" value="NZ_BMFT01000001.1"/>
</dbReference>
<evidence type="ECO:0000256" key="1">
    <source>
        <dbReference type="ARBA" id="ARBA00010641"/>
    </source>
</evidence>
<dbReference type="SUPFAM" id="SSF88659">
    <property type="entry name" value="Sigma3 and sigma4 domains of RNA polymerase sigma factors"/>
    <property type="match status" value="1"/>
</dbReference>
<dbReference type="Gene3D" id="1.10.10.10">
    <property type="entry name" value="Winged helix-like DNA-binding domain superfamily/Winged helix DNA-binding domain"/>
    <property type="match status" value="1"/>
</dbReference>
<keyword evidence="2" id="KW-0805">Transcription regulation</keyword>
<dbReference type="InterPro" id="IPR036388">
    <property type="entry name" value="WH-like_DNA-bd_sf"/>
</dbReference>
<dbReference type="EMBL" id="BMFT01000001">
    <property type="protein sequence ID" value="GGH21315.1"/>
    <property type="molecule type" value="Genomic_DNA"/>
</dbReference>
<dbReference type="CDD" id="cd06171">
    <property type="entry name" value="Sigma70_r4"/>
    <property type="match status" value="1"/>
</dbReference>
<reference evidence="8" key="1">
    <citation type="journal article" date="2019" name="Int. J. Syst. Evol. Microbiol.">
        <title>The Global Catalogue of Microorganisms (GCM) 10K type strain sequencing project: providing services to taxonomists for standard genome sequencing and annotation.</title>
        <authorList>
            <consortium name="The Broad Institute Genomics Platform"/>
            <consortium name="The Broad Institute Genome Sequencing Center for Infectious Disease"/>
            <person name="Wu L."/>
            <person name="Ma J."/>
        </authorList>
    </citation>
    <scope>NUCLEOTIDE SEQUENCE [LARGE SCALE GENOMIC DNA]</scope>
    <source>
        <strain evidence="8">CGMCC 1.12769</strain>
    </source>
</reference>
<dbReference type="NCBIfam" id="TIGR02937">
    <property type="entry name" value="sigma70-ECF"/>
    <property type="match status" value="1"/>
</dbReference>
<evidence type="ECO:0000256" key="3">
    <source>
        <dbReference type="ARBA" id="ARBA00023082"/>
    </source>
</evidence>
<dbReference type="Pfam" id="PF08281">
    <property type="entry name" value="Sigma70_r4_2"/>
    <property type="match status" value="1"/>
</dbReference>
<evidence type="ECO:0000256" key="4">
    <source>
        <dbReference type="ARBA" id="ARBA00023163"/>
    </source>
</evidence>
<dbReference type="InterPro" id="IPR013249">
    <property type="entry name" value="RNA_pol_sigma70_r4_t2"/>
</dbReference>
<dbReference type="SUPFAM" id="SSF88946">
    <property type="entry name" value="Sigma2 domain of RNA polymerase sigma factors"/>
    <property type="match status" value="1"/>
</dbReference>
<dbReference type="PANTHER" id="PTHR43133">
    <property type="entry name" value="RNA POLYMERASE ECF-TYPE SIGMA FACTO"/>
    <property type="match status" value="1"/>
</dbReference>
<dbReference type="Gene3D" id="1.10.1740.10">
    <property type="match status" value="1"/>
</dbReference>
<evidence type="ECO:0000259" key="5">
    <source>
        <dbReference type="Pfam" id="PF04542"/>
    </source>
</evidence>
<comment type="caution">
    <text evidence="7">The sequence shown here is derived from an EMBL/GenBank/DDBJ whole genome shotgun (WGS) entry which is preliminary data.</text>
</comment>
<dbReference type="InterPro" id="IPR013325">
    <property type="entry name" value="RNA_pol_sigma_r2"/>
</dbReference>
<keyword evidence="4" id="KW-0804">Transcription</keyword>
<evidence type="ECO:0000256" key="2">
    <source>
        <dbReference type="ARBA" id="ARBA00023015"/>
    </source>
</evidence>
<accession>A0ABQ1YE99</accession>
<proteinExistence type="inferred from homology"/>
<feature type="domain" description="RNA polymerase sigma-70 region 2" evidence="5">
    <location>
        <begin position="14"/>
        <end position="80"/>
    </location>
</feature>
<dbReference type="PANTHER" id="PTHR43133:SF60">
    <property type="entry name" value="RNA POLYMERASE SIGMA FACTOR SIGV"/>
    <property type="match status" value="1"/>
</dbReference>
<dbReference type="InterPro" id="IPR039425">
    <property type="entry name" value="RNA_pol_sigma-70-like"/>
</dbReference>
<keyword evidence="8" id="KW-1185">Reference proteome</keyword>
<comment type="similarity">
    <text evidence="1">Belongs to the sigma-70 factor family. ECF subfamily.</text>
</comment>
<sequence>MLNRKTEKLLMHCITENKENVYRLAYSYVRNKDDALDIVQDSIFKAMTHIDRLKNPDAMKSWFYRIVVNTSLDFLRRNKKVDTMDHEMIEIYSPGTEDVYRDMDLTRNLEDLPLKYRSVIILRYFEDLKIDEVAEVLNENINTIKTRLYQALQLLRVKMNDEPSKEITQYE</sequence>
<evidence type="ECO:0000313" key="8">
    <source>
        <dbReference type="Proteomes" id="UP000659344"/>
    </source>
</evidence>
<evidence type="ECO:0000259" key="6">
    <source>
        <dbReference type="Pfam" id="PF08281"/>
    </source>
</evidence>
<dbReference type="InterPro" id="IPR013324">
    <property type="entry name" value="RNA_pol_sigma_r3/r4-like"/>
</dbReference>
<dbReference type="InterPro" id="IPR007627">
    <property type="entry name" value="RNA_pol_sigma70_r2"/>
</dbReference>
<dbReference type="Proteomes" id="UP000659344">
    <property type="component" value="Unassembled WGS sequence"/>
</dbReference>